<gene>
    <name evidence="1" type="ORF">ACHAWO_012758</name>
</gene>
<comment type="caution">
    <text evidence="1">The sequence shown here is derived from an EMBL/GenBank/DDBJ whole genome shotgun (WGS) entry which is preliminary data.</text>
</comment>
<dbReference type="AlphaFoldDB" id="A0ABD3NF67"/>
<sequence>MSASTTPPLHVLRGILRHIKKSSPSSSSVPSSTEPNLRQHVMSQYRASVGLAPEKAAPLRVMAYDFYVLQTDLAERARLHELDAGADVKLTPKELSRRAALRAGLQLPNLNPEI</sequence>
<organism evidence="1 2">
    <name type="scientific">Cyclotella atomus</name>
    <dbReference type="NCBI Taxonomy" id="382360"/>
    <lineage>
        <taxon>Eukaryota</taxon>
        <taxon>Sar</taxon>
        <taxon>Stramenopiles</taxon>
        <taxon>Ochrophyta</taxon>
        <taxon>Bacillariophyta</taxon>
        <taxon>Coscinodiscophyceae</taxon>
        <taxon>Thalassiosirophycidae</taxon>
        <taxon>Stephanodiscales</taxon>
        <taxon>Stephanodiscaceae</taxon>
        <taxon>Cyclotella</taxon>
    </lineage>
</organism>
<dbReference type="Proteomes" id="UP001530400">
    <property type="component" value="Unassembled WGS sequence"/>
</dbReference>
<accession>A0ABD3NF67</accession>
<evidence type="ECO:0000313" key="1">
    <source>
        <dbReference type="EMBL" id="KAL3773497.1"/>
    </source>
</evidence>
<name>A0ABD3NF67_9STRA</name>
<reference evidence="1 2" key="1">
    <citation type="submission" date="2024-10" db="EMBL/GenBank/DDBJ databases">
        <title>Updated reference genomes for cyclostephanoid diatoms.</title>
        <authorList>
            <person name="Roberts W.R."/>
            <person name="Alverson A.J."/>
        </authorList>
    </citation>
    <scope>NUCLEOTIDE SEQUENCE [LARGE SCALE GENOMIC DNA]</scope>
    <source>
        <strain evidence="1 2">AJA010-31</strain>
    </source>
</reference>
<keyword evidence="2" id="KW-1185">Reference proteome</keyword>
<evidence type="ECO:0000313" key="2">
    <source>
        <dbReference type="Proteomes" id="UP001530400"/>
    </source>
</evidence>
<proteinExistence type="predicted"/>
<protein>
    <submittedName>
        <fullName evidence="1">Uncharacterized protein</fullName>
    </submittedName>
</protein>
<dbReference type="EMBL" id="JALLPJ020001231">
    <property type="protein sequence ID" value="KAL3773497.1"/>
    <property type="molecule type" value="Genomic_DNA"/>
</dbReference>